<dbReference type="EMBL" id="JBCNJP010000003">
    <property type="protein sequence ID" value="KAK9079741.1"/>
    <property type="molecule type" value="Genomic_DNA"/>
</dbReference>
<sequence length="346" mass="39092">MVAGGGEFSGEYTRERSGRGVQRERERTERGLVHVKLKTLILFFSHCRTHPLLSHSFRPAILASPHPSPEHTNAPHNSPVNSDHDSDLSDATSDATMAEQQLKEATDKLSHAYSVTNIHLRVKILDGIKINYNLWIKLFLNHVRAYKVLDHIDGTDPPEDNDPLHTIWNEIDAVVLQWIYSTLSDSLLPRVVENEQTARDAWVKIQNIFQNNKGSRAVALEQEFINLTLASCASMDAYFQKIHELGEQLTDIGRTVDESRKVLQLVRGLPPEYDTVAALINQGTPTWDEARNMIQLEMHRIQARQNPNQSVLIANQQPHSRNPIIPKSYMAPILSSPTGIWLCVLS</sequence>
<feature type="region of interest" description="Disordered" evidence="1">
    <location>
        <begin position="63"/>
        <end position="96"/>
    </location>
</feature>
<dbReference type="PANTHER" id="PTHR47481:SF40">
    <property type="entry name" value="RETROTRANSPOSON GAG DOMAIN-CONTAINING PROTEIN"/>
    <property type="match status" value="1"/>
</dbReference>
<feature type="region of interest" description="Disordered" evidence="1">
    <location>
        <begin position="1"/>
        <end position="27"/>
    </location>
</feature>
<proteinExistence type="predicted"/>
<dbReference type="Pfam" id="PF14223">
    <property type="entry name" value="Retrotran_gag_2"/>
    <property type="match status" value="1"/>
</dbReference>
<protein>
    <recommendedName>
        <fullName evidence="4">Gag protein</fullName>
    </recommendedName>
</protein>
<evidence type="ECO:0000256" key="1">
    <source>
        <dbReference type="SAM" id="MobiDB-lite"/>
    </source>
</evidence>
<evidence type="ECO:0008006" key="4">
    <source>
        <dbReference type="Google" id="ProtNLM"/>
    </source>
</evidence>
<comment type="caution">
    <text evidence="2">The sequence shown here is derived from an EMBL/GenBank/DDBJ whole genome shotgun (WGS) entry which is preliminary data.</text>
</comment>
<gene>
    <name evidence="2" type="ORF">SSX86_001414</name>
</gene>
<dbReference type="AlphaFoldDB" id="A0AAP0HCI9"/>
<reference evidence="2 3" key="1">
    <citation type="submission" date="2024-04" db="EMBL/GenBank/DDBJ databases">
        <title>The reference genome of an endangered Asteraceae, Deinandra increscens subsp. villosa, native to the Central Coast of California.</title>
        <authorList>
            <person name="Guilliams M."/>
            <person name="Hasenstab-Lehman K."/>
            <person name="Meyer R."/>
            <person name="Mcevoy S."/>
        </authorList>
    </citation>
    <scope>NUCLEOTIDE SEQUENCE [LARGE SCALE GENOMIC DNA]</scope>
    <source>
        <tissue evidence="2">Leaf</tissue>
    </source>
</reference>
<evidence type="ECO:0000313" key="2">
    <source>
        <dbReference type="EMBL" id="KAK9079741.1"/>
    </source>
</evidence>
<feature type="compositionally biased region" description="Polar residues" evidence="1">
    <location>
        <begin position="70"/>
        <end position="81"/>
    </location>
</feature>
<feature type="compositionally biased region" description="Basic and acidic residues" evidence="1">
    <location>
        <begin position="12"/>
        <end position="27"/>
    </location>
</feature>
<evidence type="ECO:0000313" key="3">
    <source>
        <dbReference type="Proteomes" id="UP001408789"/>
    </source>
</evidence>
<keyword evidence="3" id="KW-1185">Reference proteome</keyword>
<accession>A0AAP0HCI9</accession>
<dbReference type="PANTHER" id="PTHR47481">
    <property type="match status" value="1"/>
</dbReference>
<dbReference type="Proteomes" id="UP001408789">
    <property type="component" value="Unassembled WGS sequence"/>
</dbReference>
<organism evidence="2 3">
    <name type="scientific">Deinandra increscens subsp. villosa</name>
    <dbReference type="NCBI Taxonomy" id="3103831"/>
    <lineage>
        <taxon>Eukaryota</taxon>
        <taxon>Viridiplantae</taxon>
        <taxon>Streptophyta</taxon>
        <taxon>Embryophyta</taxon>
        <taxon>Tracheophyta</taxon>
        <taxon>Spermatophyta</taxon>
        <taxon>Magnoliopsida</taxon>
        <taxon>eudicotyledons</taxon>
        <taxon>Gunneridae</taxon>
        <taxon>Pentapetalae</taxon>
        <taxon>asterids</taxon>
        <taxon>campanulids</taxon>
        <taxon>Asterales</taxon>
        <taxon>Asteraceae</taxon>
        <taxon>Asteroideae</taxon>
        <taxon>Heliantheae alliance</taxon>
        <taxon>Madieae</taxon>
        <taxon>Madiinae</taxon>
        <taxon>Deinandra</taxon>
    </lineage>
</organism>
<name>A0AAP0HCI9_9ASTR</name>